<sequence>MHRKLQRDPAHLADTLPRPFGQFQMMPVAGHQVRTRLGDADDRTTGLQLLTGQSPVHVALDVQRRHVQIARVVEPGMTT</sequence>
<organism evidence="1">
    <name type="scientific">bioreactor metagenome</name>
    <dbReference type="NCBI Taxonomy" id="1076179"/>
    <lineage>
        <taxon>unclassified sequences</taxon>
        <taxon>metagenomes</taxon>
        <taxon>ecological metagenomes</taxon>
    </lineage>
</organism>
<name>A0A645HJZ4_9ZZZZ</name>
<dbReference type="EMBL" id="VSSQ01094665">
    <property type="protein sequence ID" value="MPN39070.1"/>
    <property type="molecule type" value="Genomic_DNA"/>
</dbReference>
<proteinExistence type="predicted"/>
<evidence type="ECO:0000313" key="1">
    <source>
        <dbReference type="EMBL" id="MPN39070.1"/>
    </source>
</evidence>
<reference evidence="1" key="1">
    <citation type="submission" date="2019-08" db="EMBL/GenBank/DDBJ databases">
        <authorList>
            <person name="Kucharzyk K."/>
            <person name="Murdoch R.W."/>
            <person name="Higgins S."/>
            <person name="Loffler F."/>
        </authorList>
    </citation>
    <scope>NUCLEOTIDE SEQUENCE</scope>
</reference>
<gene>
    <name evidence="1" type="ORF">SDC9_186596</name>
</gene>
<protein>
    <submittedName>
        <fullName evidence="1">Uncharacterized protein</fullName>
    </submittedName>
</protein>
<comment type="caution">
    <text evidence="1">The sequence shown here is derived from an EMBL/GenBank/DDBJ whole genome shotgun (WGS) entry which is preliminary data.</text>
</comment>
<dbReference type="AlphaFoldDB" id="A0A645HJZ4"/>
<accession>A0A645HJZ4</accession>